<dbReference type="OrthoDB" id="3172099at2"/>
<dbReference type="CDD" id="cd07377">
    <property type="entry name" value="WHTH_GntR"/>
    <property type="match status" value="1"/>
</dbReference>
<evidence type="ECO:0000256" key="3">
    <source>
        <dbReference type="ARBA" id="ARBA00023163"/>
    </source>
</evidence>
<dbReference type="InterPro" id="IPR011711">
    <property type="entry name" value="GntR_C"/>
</dbReference>
<evidence type="ECO:0000313" key="6">
    <source>
        <dbReference type="Proteomes" id="UP000216311"/>
    </source>
</evidence>
<dbReference type="Gene3D" id="1.20.120.530">
    <property type="entry name" value="GntR ligand-binding domain-like"/>
    <property type="match status" value="1"/>
</dbReference>
<protein>
    <submittedName>
        <fullName evidence="5">GntR family transcriptional regulator</fullName>
    </submittedName>
</protein>
<feature type="domain" description="HTH gntR-type" evidence="4">
    <location>
        <begin position="1"/>
        <end position="67"/>
    </location>
</feature>
<evidence type="ECO:0000256" key="1">
    <source>
        <dbReference type="ARBA" id="ARBA00023015"/>
    </source>
</evidence>
<reference evidence="5 6" key="1">
    <citation type="submission" date="2017-07" db="EMBL/GenBank/DDBJ databases">
        <title>Draft whole genome sequences of clinical Proprionibacteriaceae strains.</title>
        <authorList>
            <person name="Bernier A.-M."/>
            <person name="Bernard K."/>
            <person name="Domingo M.-C."/>
        </authorList>
    </citation>
    <scope>NUCLEOTIDE SEQUENCE [LARGE SCALE GENOMIC DNA]</scope>
    <source>
        <strain evidence="5 6">NML 130396</strain>
    </source>
</reference>
<evidence type="ECO:0000313" key="5">
    <source>
        <dbReference type="EMBL" id="OYO17321.1"/>
    </source>
</evidence>
<name>A0A255GP19_9ACTN</name>
<dbReference type="InterPro" id="IPR000524">
    <property type="entry name" value="Tscrpt_reg_HTH_GntR"/>
</dbReference>
<dbReference type="PRINTS" id="PR00035">
    <property type="entry name" value="HTHGNTR"/>
</dbReference>
<dbReference type="SUPFAM" id="SSF48008">
    <property type="entry name" value="GntR ligand-binding domain-like"/>
    <property type="match status" value="1"/>
</dbReference>
<keyword evidence="2" id="KW-0238">DNA-binding</keyword>
<dbReference type="EMBL" id="NMVQ01000046">
    <property type="protein sequence ID" value="OYO17321.1"/>
    <property type="molecule type" value="Genomic_DNA"/>
</dbReference>
<comment type="caution">
    <text evidence="5">The sequence shown here is derived from an EMBL/GenBank/DDBJ whole genome shotgun (WGS) entry which is preliminary data.</text>
</comment>
<accession>A0A255GP19</accession>
<organism evidence="5 6">
    <name type="scientific">Enemella dayhoffiae</name>
    <dbReference type="NCBI Taxonomy" id="2016507"/>
    <lineage>
        <taxon>Bacteria</taxon>
        <taxon>Bacillati</taxon>
        <taxon>Actinomycetota</taxon>
        <taxon>Actinomycetes</taxon>
        <taxon>Propionibacteriales</taxon>
        <taxon>Propionibacteriaceae</taxon>
        <taxon>Enemella</taxon>
    </lineage>
</organism>
<keyword evidence="6" id="KW-1185">Reference proteome</keyword>
<dbReference type="InterPro" id="IPR008920">
    <property type="entry name" value="TF_FadR/GntR_C"/>
</dbReference>
<proteinExistence type="predicted"/>
<dbReference type="Gene3D" id="1.10.10.10">
    <property type="entry name" value="Winged helix-like DNA-binding domain superfamily/Winged helix DNA-binding domain"/>
    <property type="match status" value="1"/>
</dbReference>
<sequence length="222" mass="24274">MLRHIEDEILSGRLQVGAQLPPERELAAELSVSRPAAREAIRALEAQGVLTSGVGVGPASGTRVTNERSRALTRLLRLQVALAQFPIDEVIELRVGLERSAVALAARQAAAEELAQLEDLLAQMRRPDIELEEFNTLDNDFHVMIARAGGMGLISDLCVAVRESVRLPILDSSRRLPDWGALRADLERHHQQIFNAIAAGDGERAADLVEDHIRMAYSVLLG</sequence>
<keyword evidence="3" id="KW-0804">Transcription</keyword>
<dbReference type="GO" id="GO:0003677">
    <property type="term" value="F:DNA binding"/>
    <property type="evidence" value="ECO:0007669"/>
    <property type="project" value="UniProtKB-KW"/>
</dbReference>
<dbReference type="GO" id="GO:0003700">
    <property type="term" value="F:DNA-binding transcription factor activity"/>
    <property type="evidence" value="ECO:0007669"/>
    <property type="project" value="InterPro"/>
</dbReference>
<dbReference type="Pfam" id="PF07729">
    <property type="entry name" value="FCD"/>
    <property type="match status" value="1"/>
</dbReference>
<dbReference type="AlphaFoldDB" id="A0A255GP19"/>
<dbReference type="Proteomes" id="UP000216311">
    <property type="component" value="Unassembled WGS sequence"/>
</dbReference>
<evidence type="ECO:0000259" key="4">
    <source>
        <dbReference type="PROSITE" id="PS50949"/>
    </source>
</evidence>
<gene>
    <name evidence="5" type="ORF">CGZ93_16715</name>
</gene>
<dbReference type="SMART" id="SM00895">
    <property type="entry name" value="FCD"/>
    <property type="match status" value="1"/>
</dbReference>
<dbReference type="PANTHER" id="PTHR43537:SF24">
    <property type="entry name" value="GLUCONATE OPERON TRANSCRIPTIONAL REPRESSOR"/>
    <property type="match status" value="1"/>
</dbReference>
<dbReference type="InterPro" id="IPR036388">
    <property type="entry name" value="WH-like_DNA-bd_sf"/>
</dbReference>
<dbReference type="Pfam" id="PF00392">
    <property type="entry name" value="GntR"/>
    <property type="match status" value="1"/>
</dbReference>
<keyword evidence="1" id="KW-0805">Transcription regulation</keyword>
<dbReference type="SMART" id="SM00345">
    <property type="entry name" value="HTH_GNTR"/>
    <property type="match status" value="1"/>
</dbReference>
<dbReference type="InterPro" id="IPR036390">
    <property type="entry name" value="WH_DNA-bd_sf"/>
</dbReference>
<dbReference type="PANTHER" id="PTHR43537">
    <property type="entry name" value="TRANSCRIPTIONAL REGULATOR, GNTR FAMILY"/>
    <property type="match status" value="1"/>
</dbReference>
<dbReference type="SUPFAM" id="SSF46785">
    <property type="entry name" value="Winged helix' DNA-binding domain"/>
    <property type="match status" value="1"/>
</dbReference>
<evidence type="ECO:0000256" key="2">
    <source>
        <dbReference type="ARBA" id="ARBA00023125"/>
    </source>
</evidence>
<dbReference type="PROSITE" id="PS50949">
    <property type="entry name" value="HTH_GNTR"/>
    <property type="match status" value="1"/>
</dbReference>